<dbReference type="GO" id="GO:0007186">
    <property type="term" value="P:G protein-coupled receptor signaling pathway"/>
    <property type="evidence" value="ECO:0007669"/>
    <property type="project" value="TreeGrafter"/>
</dbReference>
<feature type="compositionally biased region" description="Polar residues" evidence="14">
    <location>
        <begin position="577"/>
        <end position="591"/>
    </location>
</feature>
<dbReference type="InterPro" id="IPR035892">
    <property type="entry name" value="C2_domain_sf"/>
</dbReference>
<keyword evidence="11" id="KW-0479">Metal-binding</keyword>
<dbReference type="InterPro" id="IPR001711">
    <property type="entry name" value="PLipase_C_Pinositol-sp_Y"/>
</dbReference>
<feature type="region of interest" description="Disordered" evidence="14">
    <location>
        <begin position="220"/>
        <end position="250"/>
    </location>
</feature>
<dbReference type="SUPFAM" id="SSF51695">
    <property type="entry name" value="PLC-like phosphodiesterases"/>
    <property type="match status" value="1"/>
</dbReference>
<dbReference type="Proteomes" id="UP000694388">
    <property type="component" value="Unplaced"/>
</dbReference>
<dbReference type="PANTHER" id="PTHR10336">
    <property type="entry name" value="PHOSPHOINOSITIDE-SPECIFIC PHOSPHOLIPASE C FAMILY PROTEIN"/>
    <property type="match status" value="1"/>
</dbReference>
<evidence type="ECO:0000313" key="17">
    <source>
        <dbReference type="Ensembl" id="ENSEBUP00000010882.1"/>
    </source>
</evidence>
<feature type="active site" evidence="10">
    <location>
        <position position="61"/>
    </location>
</feature>
<keyword evidence="5 12" id="KW-0442">Lipid degradation</keyword>
<feature type="binding site" evidence="11">
    <location>
        <position position="44"/>
    </location>
    <ligand>
        <name>Ca(2+)</name>
        <dbReference type="ChEBI" id="CHEBI:29108"/>
    </ligand>
</feature>
<evidence type="ECO:0000256" key="13">
    <source>
        <dbReference type="SAM" id="Coils"/>
    </source>
</evidence>
<evidence type="ECO:0000256" key="4">
    <source>
        <dbReference type="ARBA" id="ARBA00022837"/>
    </source>
</evidence>
<dbReference type="InterPro" id="IPR014815">
    <property type="entry name" value="PLC-beta_C"/>
</dbReference>
<keyword evidence="7" id="KW-0807">Transducer</keyword>
<dbReference type="FunFam" id="2.60.40.150:FF:000008">
    <property type="entry name" value="1-phosphatidylinositol 4,5-bisphosphate phosphodiesterase"/>
    <property type="match status" value="1"/>
</dbReference>
<feature type="binding site" evidence="11">
    <location>
        <position position="95"/>
    </location>
    <ligand>
        <name>Ca(2+)</name>
        <dbReference type="ChEBI" id="CHEBI:29108"/>
    </ligand>
</feature>
<dbReference type="Ensembl" id="ENSEBUT00000011438.1">
    <property type="protein sequence ID" value="ENSEBUP00000010882.1"/>
    <property type="gene ID" value="ENSEBUG00000006989.1"/>
</dbReference>
<dbReference type="InterPro" id="IPR000008">
    <property type="entry name" value="C2_dom"/>
</dbReference>
<dbReference type="PROSITE" id="PS50008">
    <property type="entry name" value="PIPLC_Y_DOMAIN"/>
    <property type="match status" value="1"/>
</dbReference>
<dbReference type="SUPFAM" id="SSF69989">
    <property type="entry name" value="C-terminal domain of PLC-beta"/>
    <property type="match status" value="1"/>
</dbReference>
<dbReference type="PRINTS" id="PR00390">
    <property type="entry name" value="PHPHLIPASEC"/>
</dbReference>
<evidence type="ECO:0000256" key="7">
    <source>
        <dbReference type="ARBA" id="ARBA00023224"/>
    </source>
</evidence>
<dbReference type="GO" id="GO:0016042">
    <property type="term" value="P:lipid catabolic process"/>
    <property type="evidence" value="ECO:0007669"/>
    <property type="project" value="UniProtKB-KW"/>
</dbReference>
<keyword evidence="4 11" id="KW-0106">Calcium</keyword>
<feature type="region of interest" description="Disordered" evidence="14">
    <location>
        <begin position="156"/>
        <end position="205"/>
    </location>
</feature>
<feature type="compositionally biased region" description="Acidic residues" evidence="14">
    <location>
        <begin position="220"/>
        <end position="232"/>
    </location>
</feature>
<evidence type="ECO:0000259" key="16">
    <source>
        <dbReference type="PROSITE" id="PS50008"/>
    </source>
</evidence>
<dbReference type="InterPro" id="IPR016280">
    <property type="entry name" value="PLC-beta"/>
</dbReference>
<dbReference type="CDD" id="cd00275">
    <property type="entry name" value="C2_PLC_like"/>
    <property type="match status" value="1"/>
</dbReference>
<dbReference type="EC" id="3.1.4.11" evidence="1 12"/>
<dbReference type="InterPro" id="IPR017946">
    <property type="entry name" value="PLC-like_Pdiesterase_TIM-brl"/>
</dbReference>
<dbReference type="OMA" id="NRSYHMS"/>
<evidence type="ECO:0000256" key="6">
    <source>
        <dbReference type="ARBA" id="ARBA00023098"/>
    </source>
</evidence>
<dbReference type="GeneTree" id="ENSGT00940000155428"/>
<dbReference type="GO" id="GO:0048015">
    <property type="term" value="P:phosphatidylinositol-mediated signaling"/>
    <property type="evidence" value="ECO:0007669"/>
    <property type="project" value="TreeGrafter"/>
</dbReference>
<keyword evidence="3 12" id="KW-0378">Hydrolase</keyword>
<dbReference type="SUPFAM" id="SSF49562">
    <property type="entry name" value="C2 domain (Calcium/lipid-binding domain, CaLB)"/>
    <property type="match status" value="1"/>
</dbReference>
<dbReference type="GO" id="GO:0005509">
    <property type="term" value="F:calcium ion binding"/>
    <property type="evidence" value="ECO:0007669"/>
    <property type="project" value="InterPro"/>
</dbReference>
<dbReference type="GO" id="GO:0046488">
    <property type="term" value="P:phosphatidylinositol metabolic process"/>
    <property type="evidence" value="ECO:0007669"/>
    <property type="project" value="TreeGrafter"/>
</dbReference>
<evidence type="ECO:0000256" key="5">
    <source>
        <dbReference type="ARBA" id="ARBA00022963"/>
    </source>
</evidence>
<evidence type="ECO:0000256" key="2">
    <source>
        <dbReference type="ARBA" id="ARBA00022553"/>
    </source>
</evidence>
<keyword evidence="13" id="KW-0175">Coiled coil</keyword>
<keyword evidence="18" id="KW-1185">Reference proteome</keyword>
<dbReference type="PIRSF" id="PIRSF000956">
    <property type="entry name" value="PLC-beta"/>
    <property type="match status" value="1"/>
</dbReference>
<evidence type="ECO:0000256" key="12">
    <source>
        <dbReference type="RuleBase" id="RU361133"/>
    </source>
</evidence>
<dbReference type="Gene3D" id="3.20.20.190">
    <property type="entry name" value="Phosphatidylinositol (PI) phosphodiesterase"/>
    <property type="match status" value="1"/>
</dbReference>
<dbReference type="AlphaFoldDB" id="A0A8C4Q6S8"/>
<name>A0A8C4Q6S8_EPTBU</name>
<organism evidence="17 18">
    <name type="scientific">Eptatretus burgeri</name>
    <name type="common">Inshore hagfish</name>
    <dbReference type="NCBI Taxonomy" id="7764"/>
    <lineage>
        <taxon>Eukaryota</taxon>
        <taxon>Metazoa</taxon>
        <taxon>Chordata</taxon>
        <taxon>Craniata</taxon>
        <taxon>Vertebrata</taxon>
        <taxon>Cyclostomata</taxon>
        <taxon>Myxini</taxon>
        <taxon>Myxiniformes</taxon>
        <taxon>Myxinidae</taxon>
        <taxon>Eptatretinae</taxon>
        <taxon>Eptatretus</taxon>
    </lineage>
</organism>
<evidence type="ECO:0000256" key="8">
    <source>
        <dbReference type="ARBA" id="ARBA00023674"/>
    </source>
</evidence>
<keyword evidence="2" id="KW-0597">Phosphoprotein</keyword>
<dbReference type="Gene3D" id="1.20.1230.10">
    <property type="entry name" value="Phospholipase C beta, distal C-terminal domain"/>
    <property type="match status" value="1"/>
</dbReference>
<dbReference type="SMART" id="SM00239">
    <property type="entry name" value="C2"/>
    <property type="match status" value="1"/>
</dbReference>
<dbReference type="GO" id="GO:0004435">
    <property type="term" value="F:phosphatidylinositol-4,5-bisphosphate phospholipase C activity"/>
    <property type="evidence" value="ECO:0007669"/>
    <property type="project" value="UniProtKB-EC"/>
</dbReference>
<evidence type="ECO:0000259" key="15">
    <source>
        <dbReference type="PROSITE" id="PS50004"/>
    </source>
</evidence>
<proteinExistence type="predicted"/>
<evidence type="ECO:0000256" key="10">
    <source>
        <dbReference type="PIRSR" id="PIRSR000956-1"/>
    </source>
</evidence>
<keyword evidence="6 12" id="KW-0443">Lipid metabolism</keyword>
<evidence type="ECO:0000256" key="14">
    <source>
        <dbReference type="SAM" id="MobiDB-lite"/>
    </source>
</evidence>
<dbReference type="Pfam" id="PF08703">
    <property type="entry name" value="PLC-beta_C"/>
    <property type="match status" value="1"/>
</dbReference>
<evidence type="ECO:0000256" key="9">
    <source>
        <dbReference type="ARBA" id="ARBA00023726"/>
    </source>
</evidence>
<dbReference type="GO" id="GO:0051209">
    <property type="term" value="P:release of sequestered calcium ion into cytosol"/>
    <property type="evidence" value="ECO:0007669"/>
    <property type="project" value="TreeGrafter"/>
</dbReference>
<feature type="domain" description="C2" evidence="15">
    <location>
        <begin position="371"/>
        <end position="500"/>
    </location>
</feature>
<sequence length="895" mass="102978">MTQPLSHYFINSSHNTYLTAGQLKGNSSVEMYRQALLAGCRCVELDCWKGRMAEEEPIITHGFTMTTEILFKDVIDAIAESAFKTSPYPMILSFENHVDSPKQQAKMAEYCRQAFGDKLLIDPLDRYPLEPGIPLPNPEELKFRILVKNKKKSINKNDSKKRLEEVPSNTPSDCSTGETQSCSDIAESTLSPDNSMNGPDRSKALDWQKSSAFKKSIVDDLDAGSDDDDYTEEEMKKVTSDEGTASKEVGASEEMSNLVNYIQPMKFNSFEESRKRNVSFLMSSFVETKGLEQLTKSPVEFVEYNKTQLSRIYPKGTRVDSSNYMPQVFWNAGCQMVALNYQSLDLPMQLNMGIFEYNCKCGYLLKPEFMRRPDKHFDPFTCNTIDGIIANTFSVKVISGQFLSDKKVGTFVEVEMYGLPVDTKRKMYKTRTSKENNSINPVWDEEPFVFKKVVLPGLASLRIAVFEEGGKFIGHRILPVSAVRPGFHHICLRNESNQPLMLPSVFVFIEVKDYVPDAYEDIIQGLSNPIKYQSQMEERARQLEALTMEEDDARNGNAMPEAVVSQPKTPVPPSHYVKTNSFESPQGNGRPQDQRKMSRCSLPTYDGPCPMDMTCPRWDVTEVMQDVEPLTLEILRRNKSLVKLLRRQDKELQEIRKKHNKRGEEVQRTMDTFKKKQAFKNRRTSNIELEKSRQLSELREGQENDLLVMRQDQLQVERKKRELHQTQLCAKYLEISQEMHVGRMKKMKDVCEKEQKDLKKQMNAAVKEQLDSVSKELKDKVQVERQKEQINARFISDAVGKYKALEESQIKRQEMHDQRFQQLQQQIRLDSKRQMQELQEQYEAFKEDLPKLVMNFMQQDVQGSICETLGLFPPSLELSMSFSDVDEDSISSTQL</sequence>
<evidence type="ECO:0000256" key="1">
    <source>
        <dbReference type="ARBA" id="ARBA00012368"/>
    </source>
</evidence>
<feature type="coiled-coil region" evidence="13">
    <location>
        <begin position="744"/>
        <end position="787"/>
    </location>
</feature>
<feature type="region of interest" description="Disordered" evidence="14">
    <location>
        <begin position="561"/>
        <end position="600"/>
    </location>
</feature>
<dbReference type="GO" id="GO:0005737">
    <property type="term" value="C:cytoplasm"/>
    <property type="evidence" value="ECO:0007669"/>
    <property type="project" value="TreeGrafter"/>
</dbReference>
<feature type="binding site" evidence="11">
    <location>
        <position position="15"/>
    </location>
    <ligand>
        <name>Ca(2+)</name>
        <dbReference type="ChEBI" id="CHEBI:29108"/>
    </ligand>
</feature>
<reference evidence="17" key="1">
    <citation type="submission" date="2025-08" db="UniProtKB">
        <authorList>
            <consortium name="Ensembl"/>
        </authorList>
    </citation>
    <scope>IDENTIFICATION</scope>
</reference>
<dbReference type="CDD" id="cd08591">
    <property type="entry name" value="PI-PLCc_beta"/>
    <property type="match status" value="1"/>
</dbReference>
<dbReference type="InterPro" id="IPR000909">
    <property type="entry name" value="PLipase_C_PInositol-sp_X_dom"/>
</dbReference>
<comment type="catalytic activity">
    <reaction evidence="8">
        <text>a 1,2-diacyl-sn-glycero-3-phospho-(1D-myo-inositol-4,5-bisphosphate) + H2O = 1D-myo-inositol 1,4,5-trisphosphate + a 1,2-diacyl-sn-glycerol + H(+)</text>
        <dbReference type="Rhea" id="RHEA:33179"/>
        <dbReference type="ChEBI" id="CHEBI:15377"/>
        <dbReference type="ChEBI" id="CHEBI:15378"/>
        <dbReference type="ChEBI" id="CHEBI:17815"/>
        <dbReference type="ChEBI" id="CHEBI:58456"/>
        <dbReference type="ChEBI" id="CHEBI:203600"/>
        <dbReference type="EC" id="3.1.4.11"/>
    </reaction>
    <physiologicalReaction direction="left-to-right" evidence="8">
        <dbReference type="Rhea" id="RHEA:33180"/>
    </physiologicalReaction>
</comment>
<dbReference type="InterPro" id="IPR001192">
    <property type="entry name" value="PI-PLC_fam"/>
</dbReference>
<dbReference type="Pfam" id="PF00387">
    <property type="entry name" value="PI-PLC-Y"/>
    <property type="match status" value="1"/>
</dbReference>
<dbReference type="PANTHER" id="PTHR10336:SF149">
    <property type="entry name" value="1-PHOSPHATIDYLINOSITOL 4,5-BISPHOSPHATE PHOSPHODIESTERASE CLASSES I AND II"/>
    <property type="match status" value="1"/>
</dbReference>
<reference evidence="17" key="2">
    <citation type="submission" date="2025-09" db="UniProtKB">
        <authorList>
            <consortium name="Ensembl"/>
        </authorList>
    </citation>
    <scope>IDENTIFICATION</scope>
</reference>
<dbReference type="SMART" id="SM00148">
    <property type="entry name" value="PLCXc"/>
    <property type="match status" value="1"/>
</dbReference>
<dbReference type="Gene3D" id="2.60.40.150">
    <property type="entry name" value="C2 domain"/>
    <property type="match status" value="1"/>
</dbReference>
<feature type="domain" description="PI-PLC Y-box" evidence="16">
    <location>
        <begin position="255"/>
        <end position="371"/>
    </location>
</feature>
<comment type="catalytic activity">
    <reaction evidence="9">
        <text>a 1,2-diacyl-sn-glycero-3-phospho-(1D-myo-inositol) + H2O = 1D-myo-inositol 1-phosphate + a 1,2-diacyl-sn-glycerol + H(+)</text>
        <dbReference type="Rhea" id="RHEA:43484"/>
        <dbReference type="ChEBI" id="CHEBI:15377"/>
        <dbReference type="ChEBI" id="CHEBI:15378"/>
        <dbReference type="ChEBI" id="CHEBI:17815"/>
        <dbReference type="ChEBI" id="CHEBI:57880"/>
        <dbReference type="ChEBI" id="CHEBI:58433"/>
    </reaction>
    <physiologicalReaction direction="left-to-right" evidence="9">
        <dbReference type="Rhea" id="RHEA:43485"/>
    </physiologicalReaction>
</comment>
<protein>
    <recommendedName>
        <fullName evidence="1 12">Phosphoinositide phospholipase C</fullName>
        <ecNumber evidence="1 12">3.1.4.11</ecNumber>
    </recommendedName>
</protein>
<accession>A0A8C4Q6S8</accession>
<dbReference type="PROSITE" id="PS50004">
    <property type="entry name" value="C2"/>
    <property type="match status" value="1"/>
</dbReference>
<feature type="active site" evidence="10">
    <location>
        <position position="14"/>
    </location>
</feature>
<feature type="compositionally biased region" description="Basic and acidic residues" evidence="14">
    <location>
        <begin position="156"/>
        <end position="165"/>
    </location>
</feature>
<dbReference type="InterPro" id="IPR042531">
    <property type="entry name" value="PLC-beta_C_sf"/>
</dbReference>
<feature type="binding site" evidence="11">
    <location>
        <position position="46"/>
    </location>
    <ligand>
        <name>Ca(2+)</name>
        <dbReference type="ChEBI" id="CHEBI:29108"/>
    </ligand>
</feature>
<evidence type="ECO:0000313" key="18">
    <source>
        <dbReference type="Proteomes" id="UP000694388"/>
    </source>
</evidence>
<feature type="compositionally biased region" description="Polar residues" evidence="14">
    <location>
        <begin position="167"/>
        <end position="197"/>
    </location>
</feature>
<dbReference type="SMART" id="SM00149">
    <property type="entry name" value="PLCYc"/>
    <property type="match status" value="1"/>
</dbReference>
<comment type="cofactor">
    <cofactor evidence="11">
        <name>Ca(2+)</name>
        <dbReference type="ChEBI" id="CHEBI:29108"/>
    </cofactor>
    <text evidence="11">Binds 1 Ca(2+) ion per subunit.</text>
</comment>
<evidence type="ECO:0000256" key="3">
    <source>
        <dbReference type="ARBA" id="ARBA00022801"/>
    </source>
</evidence>
<dbReference type="Pfam" id="PF00168">
    <property type="entry name" value="C2"/>
    <property type="match status" value="1"/>
</dbReference>
<feature type="coiled-coil region" evidence="13">
    <location>
        <begin position="828"/>
        <end position="855"/>
    </location>
</feature>
<dbReference type="PROSITE" id="PS50007">
    <property type="entry name" value="PIPLC_X_DOMAIN"/>
    <property type="match status" value="1"/>
</dbReference>
<evidence type="ECO:0000256" key="11">
    <source>
        <dbReference type="PIRSR" id="PIRSR000956-2"/>
    </source>
</evidence>
<dbReference type="Pfam" id="PF00388">
    <property type="entry name" value="PI-PLC-X"/>
    <property type="match status" value="1"/>
</dbReference>